<dbReference type="Gene3D" id="3.20.20.60">
    <property type="entry name" value="Phosphoenolpyruvate-binding domains"/>
    <property type="match status" value="1"/>
</dbReference>
<dbReference type="Pfam" id="PF03328">
    <property type="entry name" value="HpcH_HpaI"/>
    <property type="match status" value="1"/>
</dbReference>
<dbReference type="Proteomes" id="UP001596098">
    <property type="component" value="Unassembled WGS sequence"/>
</dbReference>
<feature type="domain" description="HpcH/HpaI aldolase/citrate lyase" evidence="4">
    <location>
        <begin position="29"/>
        <end position="226"/>
    </location>
</feature>
<dbReference type="PANTHER" id="PTHR32308">
    <property type="entry name" value="LYASE BETA SUBUNIT, PUTATIVE (AFU_ORTHOLOGUE AFUA_4G13030)-RELATED"/>
    <property type="match status" value="1"/>
</dbReference>
<organism evidence="5 6">
    <name type="scientific">Nocardioides yefusunii</name>
    <dbReference type="NCBI Taxonomy" id="2500546"/>
    <lineage>
        <taxon>Bacteria</taxon>
        <taxon>Bacillati</taxon>
        <taxon>Actinomycetota</taxon>
        <taxon>Actinomycetes</taxon>
        <taxon>Propionibacteriales</taxon>
        <taxon>Nocardioidaceae</taxon>
        <taxon>Nocardioides</taxon>
    </lineage>
</organism>
<keyword evidence="3" id="KW-0460">Magnesium</keyword>
<dbReference type="SUPFAM" id="SSF51621">
    <property type="entry name" value="Phosphoenolpyruvate/pyruvate domain"/>
    <property type="match status" value="1"/>
</dbReference>
<dbReference type="PIRSF" id="PIRSF015582">
    <property type="entry name" value="Cit_lyase_B"/>
    <property type="match status" value="1"/>
</dbReference>
<evidence type="ECO:0000313" key="6">
    <source>
        <dbReference type="Proteomes" id="UP001596098"/>
    </source>
</evidence>
<evidence type="ECO:0000259" key="4">
    <source>
        <dbReference type="Pfam" id="PF03328"/>
    </source>
</evidence>
<dbReference type="InterPro" id="IPR040442">
    <property type="entry name" value="Pyrv_kinase-like_dom_sf"/>
</dbReference>
<keyword evidence="5" id="KW-0456">Lyase</keyword>
<gene>
    <name evidence="5" type="ORF">ACFPWU_01350</name>
</gene>
<evidence type="ECO:0000256" key="2">
    <source>
        <dbReference type="ARBA" id="ARBA00022723"/>
    </source>
</evidence>
<evidence type="ECO:0000256" key="3">
    <source>
        <dbReference type="ARBA" id="ARBA00022842"/>
    </source>
</evidence>
<comment type="cofactor">
    <cofactor evidence="1">
        <name>Mg(2+)</name>
        <dbReference type="ChEBI" id="CHEBI:18420"/>
    </cofactor>
</comment>
<name>A0ABW1QUN6_9ACTN</name>
<keyword evidence="2" id="KW-0479">Metal-binding</keyword>
<evidence type="ECO:0000313" key="5">
    <source>
        <dbReference type="EMBL" id="MFC6152309.1"/>
    </source>
</evidence>
<dbReference type="InterPro" id="IPR005000">
    <property type="entry name" value="Aldolase/citrate-lyase_domain"/>
</dbReference>
<dbReference type="InterPro" id="IPR011206">
    <property type="entry name" value="Citrate_lyase_beta/mcl1/mcl2"/>
</dbReference>
<keyword evidence="6" id="KW-1185">Reference proteome</keyword>
<proteinExistence type="predicted"/>
<dbReference type="EMBL" id="JBHSQI010000001">
    <property type="protein sequence ID" value="MFC6152309.1"/>
    <property type="molecule type" value="Genomic_DNA"/>
</dbReference>
<sequence>MTVNDLTARREAREATRIASAHARSWQLVSAMHPDVFDAAHLGHADQIILDVEDAVDDSQKAQALENVVDWLRGGGTAWVRINDVTTPFWAQDLEVLAGVPGLSGVMLAKTESAGQVTETYERLGRVVPVMALVESALGIEEANSIARAEGCFRLAFGSGDYRKDTGAANEPIAMAYPRTKLVLASRIGGLTGPVDGPTVGPVSKATREQSSDAVTLGMTGKLCLNNEQPEAVNRYFTPTPADIEWAQAFLAEFEAAGRVIRDGSDKPRLARAQKIAERASVYGVATF</sequence>
<dbReference type="GO" id="GO:0016829">
    <property type="term" value="F:lyase activity"/>
    <property type="evidence" value="ECO:0007669"/>
    <property type="project" value="UniProtKB-KW"/>
</dbReference>
<dbReference type="PANTHER" id="PTHR32308:SF10">
    <property type="entry name" value="CITRATE LYASE SUBUNIT BETA"/>
    <property type="match status" value="1"/>
</dbReference>
<comment type="caution">
    <text evidence="5">The sequence shown here is derived from an EMBL/GenBank/DDBJ whole genome shotgun (WGS) entry which is preliminary data.</text>
</comment>
<evidence type="ECO:0000256" key="1">
    <source>
        <dbReference type="ARBA" id="ARBA00001946"/>
    </source>
</evidence>
<protein>
    <submittedName>
        <fullName evidence="5">HpcH/HpaI aldolase/citrate lyase family protein</fullName>
    </submittedName>
</protein>
<accession>A0ABW1QUN6</accession>
<dbReference type="RefSeq" id="WP_239022257.1">
    <property type="nucleotide sequence ID" value="NZ_CP034929.1"/>
</dbReference>
<dbReference type="InterPro" id="IPR015813">
    <property type="entry name" value="Pyrv/PenolPyrv_kinase-like_dom"/>
</dbReference>
<reference evidence="6" key="1">
    <citation type="journal article" date="2019" name="Int. J. Syst. Evol. Microbiol.">
        <title>The Global Catalogue of Microorganisms (GCM) 10K type strain sequencing project: providing services to taxonomists for standard genome sequencing and annotation.</title>
        <authorList>
            <consortium name="The Broad Institute Genomics Platform"/>
            <consortium name="The Broad Institute Genome Sequencing Center for Infectious Disease"/>
            <person name="Wu L."/>
            <person name="Ma J."/>
        </authorList>
    </citation>
    <scope>NUCLEOTIDE SEQUENCE [LARGE SCALE GENOMIC DNA]</scope>
    <source>
        <strain evidence="6">DFY28</strain>
    </source>
</reference>